<name>A0A7S2C579_9STRA</name>
<accession>A0A7S2C579</accession>
<proteinExistence type="predicted"/>
<dbReference type="GO" id="GO:0005829">
    <property type="term" value="C:cytosol"/>
    <property type="evidence" value="ECO:0007669"/>
    <property type="project" value="TreeGrafter"/>
</dbReference>
<dbReference type="GO" id="GO:0030488">
    <property type="term" value="P:tRNA methylation"/>
    <property type="evidence" value="ECO:0007669"/>
    <property type="project" value="TreeGrafter"/>
</dbReference>
<protein>
    <submittedName>
        <fullName evidence="1">Uncharacterized protein</fullName>
    </submittedName>
</protein>
<evidence type="ECO:0000313" key="1">
    <source>
        <dbReference type="EMBL" id="CAD9414397.1"/>
    </source>
</evidence>
<gene>
    <name evidence="1" type="ORF">FPAR1323_LOCUS8286</name>
</gene>
<sequence>MLDVWFVVLKLLQDDDEDVRSGAADCACDALEALAASTVPCEEFRPRRPCILRTLELCFEHLTREFADAPKYVAYLFQTLYPSAAVVPGSSMDATPSFGAAAADGRPIFEVEDNNMHREACLAAQMAARHLLALVSSSSPPTTNVLRECLATTAERVLVNLQNAFTLALADASERFIVGGNLSFEATAFRELYSTALAALVVVSAENGDYDKVALRTALSQLQGFPAFERLHPLIRTALDVARDGVGGGAQSPSLCFLMPRS</sequence>
<dbReference type="InterPro" id="IPR051954">
    <property type="entry name" value="tRNA_methyltransferase_THADA"/>
</dbReference>
<dbReference type="PANTHER" id="PTHR14387:SF0">
    <property type="entry name" value="DUF2428 DOMAIN-CONTAINING PROTEIN"/>
    <property type="match status" value="1"/>
</dbReference>
<reference evidence="1" key="1">
    <citation type="submission" date="2021-01" db="EMBL/GenBank/DDBJ databases">
        <authorList>
            <person name="Corre E."/>
            <person name="Pelletier E."/>
            <person name="Niang G."/>
            <person name="Scheremetjew M."/>
            <person name="Finn R."/>
            <person name="Kale V."/>
            <person name="Holt S."/>
            <person name="Cochrane G."/>
            <person name="Meng A."/>
            <person name="Brown T."/>
            <person name="Cohen L."/>
        </authorList>
    </citation>
    <scope>NUCLEOTIDE SEQUENCE</scope>
    <source>
        <strain evidence="1">RCC1693</strain>
    </source>
</reference>
<dbReference type="PANTHER" id="PTHR14387">
    <property type="entry name" value="THADA/DEATH RECEPTOR INTERACTING PROTEIN"/>
    <property type="match status" value="1"/>
</dbReference>
<dbReference type="EMBL" id="HBGT01015529">
    <property type="protein sequence ID" value="CAD9414397.1"/>
    <property type="molecule type" value="Transcribed_RNA"/>
</dbReference>
<dbReference type="AlphaFoldDB" id="A0A7S2C579"/>
<organism evidence="1">
    <name type="scientific">Florenciella parvula</name>
    <dbReference type="NCBI Taxonomy" id="236787"/>
    <lineage>
        <taxon>Eukaryota</taxon>
        <taxon>Sar</taxon>
        <taxon>Stramenopiles</taxon>
        <taxon>Ochrophyta</taxon>
        <taxon>Dictyochophyceae</taxon>
        <taxon>Florenciellales</taxon>
        <taxon>Florenciella</taxon>
    </lineage>
</organism>